<name>A0A835YPT5_9STRA</name>
<organism evidence="10 11">
    <name type="scientific">Tribonema minus</name>
    <dbReference type="NCBI Taxonomy" id="303371"/>
    <lineage>
        <taxon>Eukaryota</taxon>
        <taxon>Sar</taxon>
        <taxon>Stramenopiles</taxon>
        <taxon>Ochrophyta</taxon>
        <taxon>PX clade</taxon>
        <taxon>Xanthophyceae</taxon>
        <taxon>Tribonematales</taxon>
        <taxon>Tribonemataceae</taxon>
        <taxon>Tribonema</taxon>
    </lineage>
</organism>
<dbReference type="NCBIfam" id="TIGR02349">
    <property type="entry name" value="DnaJ_bact"/>
    <property type="match status" value="1"/>
</dbReference>
<keyword evidence="3 6" id="KW-0863">Zinc-finger</keyword>
<dbReference type="Pfam" id="PF01556">
    <property type="entry name" value="DnaJ_C"/>
    <property type="match status" value="1"/>
</dbReference>
<dbReference type="HAMAP" id="MF_01152">
    <property type="entry name" value="DnaJ"/>
    <property type="match status" value="1"/>
</dbReference>
<dbReference type="InterPro" id="IPR002939">
    <property type="entry name" value="DnaJ_C"/>
</dbReference>
<dbReference type="GO" id="GO:0005524">
    <property type="term" value="F:ATP binding"/>
    <property type="evidence" value="ECO:0007669"/>
    <property type="project" value="InterPro"/>
</dbReference>
<dbReference type="NCBIfam" id="NF008035">
    <property type="entry name" value="PRK10767.1"/>
    <property type="match status" value="1"/>
</dbReference>
<dbReference type="PROSITE" id="PS51188">
    <property type="entry name" value="ZF_CR"/>
    <property type="match status" value="1"/>
</dbReference>
<dbReference type="EMBL" id="JAFCMP010000479">
    <property type="protein sequence ID" value="KAG5179312.1"/>
    <property type="molecule type" value="Genomic_DNA"/>
</dbReference>
<sequence length="440" mass="46864">MCKLSAAAALALVAAAQLAALTNAFLSSPSFSASTWRSPQSSFAPAAQRQHQRYGARRPRSVSPLCMAADFYQTLGVGRTADVKDIKSAYRKLAREFHPDVNPNGEEKFKEINRAYEVLSDPEMRQRYDQFGEAGLKGGMGGGPGGMGDVDLSDIFDSFFGGGMRGGRGGGARSRAPVRGDDLRVDLDLDFKTACFGSEEKVRIRHLETCDTCTGSGAKPGAKVSTCDQCGGQGVVIQVQRTPLGAFQTQTSCPVCRGSGQRVEEYCGTCGGRGLVETAKQVKVKIPAGVDTGTKLRVRNEGDAAKGAPSGDLYVFLNVKSHPTFTRKGSDIYADKTISYLDAILGNDAVRVDVVDGEVEIKVPPGTQPSTVLRIRGKGAPVLGGREGERGDHYVTVKVDLPKSVSDEERKLLEKLSGLKGSAADNKKKRGSIGFGLFNK</sequence>
<dbReference type="SUPFAM" id="SSF46565">
    <property type="entry name" value="Chaperone J-domain"/>
    <property type="match status" value="1"/>
</dbReference>
<dbReference type="InterPro" id="IPR001305">
    <property type="entry name" value="HSP_DnaJ_Cys-rich_dom"/>
</dbReference>
<dbReference type="AlphaFoldDB" id="A0A835YPT5"/>
<evidence type="ECO:0000256" key="2">
    <source>
        <dbReference type="ARBA" id="ARBA00022737"/>
    </source>
</evidence>
<dbReference type="GO" id="GO:0042026">
    <property type="term" value="P:protein refolding"/>
    <property type="evidence" value="ECO:0007669"/>
    <property type="project" value="TreeGrafter"/>
</dbReference>
<reference evidence="10" key="1">
    <citation type="submission" date="2021-02" db="EMBL/GenBank/DDBJ databases">
        <title>First Annotated Genome of the Yellow-green Alga Tribonema minus.</title>
        <authorList>
            <person name="Mahan K.M."/>
        </authorList>
    </citation>
    <scope>NUCLEOTIDE SEQUENCE</scope>
    <source>
        <strain evidence="10">UTEX B ZZ1240</strain>
    </source>
</reference>
<dbReference type="SUPFAM" id="SSF49493">
    <property type="entry name" value="HSP40/DnaJ peptide-binding domain"/>
    <property type="match status" value="2"/>
</dbReference>
<dbReference type="InterPro" id="IPR008971">
    <property type="entry name" value="HSP40/DnaJ_pept-bd"/>
</dbReference>
<evidence type="ECO:0000259" key="9">
    <source>
        <dbReference type="PROSITE" id="PS51188"/>
    </source>
</evidence>
<dbReference type="CDD" id="cd10719">
    <property type="entry name" value="DnaJ_zf"/>
    <property type="match status" value="1"/>
</dbReference>
<dbReference type="InterPro" id="IPR001623">
    <property type="entry name" value="DnaJ_domain"/>
</dbReference>
<evidence type="ECO:0000313" key="11">
    <source>
        <dbReference type="Proteomes" id="UP000664859"/>
    </source>
</evidence>
<evidence type="ECO:0000313" key="10">
    <source>
        <dbReference type="EMBL" id="KAG5179312.1"/>
    </source>
</evidence>
<dbReference type="PROSITE" id="PS50076">
    <property type="entry name" value="DNAJ_2"/>
    <property type="match status" value="1"/>
</dbReference>
<dbReference type="OrthoDB" id="10256793at2759"/>
<dbReference type="CDD" id="cd06257">
    <property type="entry name" value="DnaJ"/>
    <property type="match status" value="1"/>
</dbReference>
<keyword evidence="5" id="KW-0143">Chaperone</keyword>
<protein>
    <submittedName>
        <fullName evidence="10">Uncharacterized protein</fullName>
    </submittedName>
</protein>
<dbReference type="InterPro" id="IPR036869">
    <property type="entry name" value="J_dom_sf"/>
</dbReference>
<keyword evidence="11" id="KW-1185">Reference proteome</keyword>
<evidence type="ECO:0000256" key="1">
    <source>
        <dbReference type="ARBA" id="ARBA00022723"/>
    </source>
</evidence>
<gene>
    <name evidence="10" type="ORF">JKP88DRAFT_187998</name>
</gene>
<dbReference type="PRINTS" id="PR00625">
    <property type="entry name" value="JDOMAIN"/>
</dbReference>
<dbReference type="GO" id="GO:0005737">
    <property type="term" value="C:cytoplasm"/>
    <property type="evidence" value="ECO:0007669"/>
    <property type="project" value="TreeGrafter"/>
</dbReference>
<evidence type="ECO:0000256" key="6">
    <source>
        <dbReference type="PROSITE-ProRule" id="PRU00546"/>
    </source>
</evidence>
<dbReference type="InterPro" id="IPR012724">
    <property type="entry name" value="DnaJ"/>
</dbReference>
<evidence type="ECO:0000256" key="7">
    <source>
        <dbReference type="SAM" id="SignalP"/>
    </source>
</evidence>
<comment type="caution">
    <text evidence="10">The sequence shown here is derived from an EMBL/GenBank/DDBJ whole genome shotgun (WGS) entry which is preliminary data.</text>
</comment>
<accession>A0A835YPT5</accession>
<keyword evidence="2" id="KW-0677">Repeat</keyword>
<dbReference type="FunFam" id="2.60.260.20:FF:000005">
    <property type="entry name" value="Chaperone protein dnaJ 1, mitochondrial"/>
    <property type="match status" value="1"/>
</dbReference>
<dbReference type="FunFam" id="2.10.230.10:FF:000002">
    <property type="entry name" value="Molecular chaperone DnaJ"/>
    <property type="match status" value="1"/>
</dbReference>
<dbReference type="SUPFAM" id="SSF57938">
    <property type="entry name" value="DnaJ/Hsp40 cysteine-rich domain"/>
    <property type="match status" value="1"/>
</dbReference>
<dbReference type="Pfam" id="PF00684">
    <property type="entry name" value="DnaJ_CXXCXGXG"/>
    <property type="match status" value="1"/>
</dbReference>
<feature type="signal peptide" evidence="7">
    <location>
        <begin position="1"/>
        <end position="24"/>
    </location>
</feature>
<feature type="zinc finger region" description="CR-type" evidence="6">
    <location>
        <begin position="197"/>
        <end position="279"/>
    </location>
</feature>
<evidence type="ECO:0000256" key="3">
    <source>
        <dbReference type="ARBA" id="ARBA00022771"/>
    </source>
</evidence>
<dbReference type="CDD" id="cd10747">
    <property type="entry name" value="DnaJ_C"/>
    <property type="match status" value="1"/>
</dbReference>
<feature type="chain" id="PRO_5033041842" evidence="7">
    <location>
        <begin position="25"/>
        <end position="440"/>
    </location>
</feature>
<dbReference type="Pfam" id="PF00226">
    <property type="entry name" value="DnaJ"/>
    <property type="match status" value="1"/>
</dbReference>
<dbReference type="Gene3D" id="2.10.230.10">
    <property type="entry name" value="Heat shock protein DnaJ, cysteine-rich domain"/>
    <property type="match status" value="1"/>
</dbReference>
<keyword evidence="4 6" id="KW-0862">Zinc</keyword>
<evidence type="ECO:0000256" key="5">
    <source>
        <dbReference type="ARBA" id="ARBA00023186"/>
    </source>
</evidence>
<dbReference type="GO" id="GO:0008270">
    <property type="term" value="F:zinc ion binding"/>
    <property type="evidence" value="ECO:0007669"/>
    <property type="project" value="UniProtKB-KW"/>
</dbReference>
<feature type="domain" description="J" evidence="8">
    <location>
        <begin position="70"/>
        <end position="132"/>
    </location>
</feature>
<dbReference type="PROSITE" id="PS00636">
    <property type="entry name" value="DNAJ_1"/>
    <property type="match status" value="1"/>
</dbReference>
<dbReference type="PANTHER" id="PTHR43096:SF10">
    <property type="entry name" value="CHAPERONE PROTEIN DNAJ A6, CHLOROPLASTIC"/>
    <property type="match status" value="1"/>
</dbReference>
<dbReference type="GO" id="GO:0031072">
    <property type="term" value="F:heat shock protein binding"/>
    <property type="evidence" value="ECO:0007669"/>
    <property type="project" value="InterPro"/>
</dbReference>
<evidence type="ECO:0000256" key="4">
    <source>
        <dbReference type="ARBA" id="ARBA00022833"/>
    </source>
</evidence>
<keyword evidence="1 6" id="KW-0479">Metal-binding</keyword>
<dbReference type="InterPro" id="IPR018253">
    <property type="entry name" value="DnaJ_domain_CS"/>
</dbReference>
<evidence type="ECO:0000259" key="8">
    <source>
        <dbReference type="PROSITE" id="PS50076"/>
    </source>
</evidence>
<dbReference type="InterPro" id="IPR036410">
    <property type="entry name" value="HSP_DnaJ_Cys-rich_dom_sf"/>
</dbReference>
<keyword evidence="7" id="KW-0732">Signal</keyword>
<dbReference type="Gene3D" id="2.60.260.20">
    <property type="entry name" value="Urease metallochaperone UreE, N-terminal domain"/>
    <property type="match status" value="2"/>
</dbReference>
<dbReference type="Gene3D" id="1.10.287.110">
    <property type="entry name" value="DnaJ domain"/>
    <property type="match status" value="1"/>
</dbReference>
<dbReference type="Proteomes" id="UP000664859">
    <property type="component" value="Unassembled WGS sequence"/>
</dbReference>
<proteinExistence type="inferred from homology"/>
<dbReference type="PANTHER" id="PTHR43096">
    <property type="entry name" value="DNAJ HOMOLOG 1, MITOCHONDRIAL-RELATED"/>
    <property type="match status" value="1"/>
</dbReference>
<dbReference type="GO" id="GO:0009408">
    <property type="term" value="P:response to heat"/>
    <property type="evidence" value="ECO:0007669"/>
    <property type="project" value="InterPro"/>
</dbReference>
<dbReference type="SMART" id="SM00271">
    <property type="entry name" value="DnaJ"/>
    <property type="match status" value="1"/>
</dbReference>
<feature type="domain" description="CR-type" evidence="9">
    <location>
        <begin position="197"/>
        <end position="279"/>
    </location>
</feature>
<dbReference type="GO" id="GO:0051082">
    <property type="term" value="F:unfolded protein binding"/>
    <property type="evidence" value="ECO:0007669"/>
    <property type="project" value="InterPro"/>
</dbReference>